<accession>A0A2W7N8D3</accession>
<dbReference type="Proteomes" id="UP000248646">
    <property type="component" value="Unassembled WGS sequence"/>
</dbReference>
<sequence length="60" mass="6860">MNVDHLVEVMGESLQRVEESVVLMGYHSSITKVEQVQMMQAVLELSERVKRIEALVEMSL</sequence>
<comment type="caution">
    <text evidence="1">The sequence shown here is derived from an EMBL/GenBank/DDBJ whole genome shotgun (WGS) entry which is preliminary data.</text>
</comment>
<dbReference type="AlphaFoldDB" id="A0A2W7N8D3"/>
<proteinExistence type="predicted"/>
<name>A0A2W7N8D3_9BACI</name>
<dbReference type="OrthoDB" id="2971032at2"/>
<dbReference type="RefSeq" id="WP_111438880.1">
    <property type="nucleotide sequence ID" value="NZ_QKZI01000001.1"/>
</dbReference>
<organism evidence="1 2">
    <name type="scientific">Psychrobacillus insolitus</name>
    <dbReference type="NCBI Taxonomy" id="1461"/>
    <lineage>
        <taxon>Bacteria</taxon>
        <taxon>Bacillati</taxon>
        <taxon>Bacillota</taxon>
        <taxon>Bacilli</taxon>
        <taxon>Bacillales</taxon>
        <taxon>Bacillaceae</taxon>
        <taxon>Psychrobacillus</taxon>
    </lineage>
</organism>
<keyword evidence="2" id="KW-1185">Reference proteome</keyword>
<evidence type="ECO:0000313" key="2">
    <source>
        <dbReference type="Proteomes" id="UP000248646"/>
    </source>
</evidence>
<gene>
    <name evidence="1" type="ORF">C7437_1011417</name>
</gene>
<protein>
    <submittedName>
        <fullName evidence="1">Uncharacterized protein</fullName>
    </submittedName>
</protein>
<evidence type="ECO:0000313" key="1">
    <source>
        <dbReference type="EMBL" id="PZX08293.1"/>
    </source>
</evidence>
<reference evidence="1 2" key="1">
    <citation type="submission" date="2018-06" db="EMBL/GenBank/DDBJ databases">
        <title>Genomic Encyclopedia of Type Strains, Phase IV (KMG-IV): sequencing the most valuable type-strain genomes for metagenomic binning, comparative biology and taxonomic classification.</title>
        <authorList>
            <person name="Goeker M."/>
        </authorList>
    </citation>
    <scope>NUCLEOTIDE SEQUENCE [LARGE SCALE GENOMIC DNA]</scope>
    <source>
        <strain evidence="1 2">DSM 5</strain>
    </source>
</reference>
<dbReference type="EMBL" id="QKZI01000001">
    <property type="protein sequence ID" value="PZX08293.1"/>
    <property type="molecule type" value="Genomic_DNA"/>
</dbReference>